<evidence type="ECO:0000256" key="2">
    <source>
        <dbReference type="ARBA" id="ARBA00022679"/>
    </source>
</evidence>
<accession>A0A1G4J0G0</accession>
<dbReference type="Proteomes" id="UP000191144">
    <property type="component" value="Chromosome C"/>
</dbReference>
<keyword evidence="6 9" id="KW-0862">Zinc</keyword>
<name>A0A1G4J0G0_9SACH</name>
<dbReference type="PROSITE" id="PS51157">
    <property type="entry name" value="ZF_UBR"/>
    <property type="match status" value="1"/>
</dbReference>
<dbReference type="EMBL" id="LT598479">
    <property type="protein sequence ID" value="SCU82914.1"/>
    <property type="molecule type" value="Genomic_DNA"/>
</dbReference>
<dbReference type="Pfam" id="PF02207">
    <property type="entry name" value="zf-UBR"/>
    <property type="match status" value="1"/>
</dbReference>
<dbReference type="SUPFAM" id="SSF46785">
    <property type="entry name" value="Winged helix' DNA-binding domain"/>
    <property type="match status" value="1"/>
</dbReference>
<comment type="pathway">
    <text evidence="9">Protein modification; protein ubiquitination.</text>
</comment>
<dbReference type="GO" id="GO:0005737">
    <property type="term" value="C:cytoplasm"/>
    <property type="evidence" value="ECO:0007669"/>
    <property type="project" value="TreeGrafter"/>
</dbReference>
<comment type="catalytic activity">
    <reaction evidence="1 9">
        <text>S-ubiquitinyl-[E2 ubiquitin-conjugating enzyme]-L-cysteine + [acceptor protein]-L-lysine = [E2 ubiquitin-conjugating enzyme]-L-cysteine + N(6)-ubiquitinyl-[acceptor protein]-L-lysine.</text>
        <dbReference type="EC" id="2.3.2.27"/>
    </reaction>
</comment>
<dbReference type="GO" id="GO:0061630">
    <property type="term" value="F:ubiquitin protein ligase activity"/>
    <property type="evidence" value="ECO:0007669"/>
    <property type="project" value="UniProtKB-UniRule"/>
</dbReference>
<dbReference type="InterPro" id="IPR036390">
    <property type="entry name" value="WH_DNA-bd_sf"/>
</dbReference>
<sequence>MTSEERSVREFLLSLPRLAKESYNDAVSYLIWQTLEQCVTQGISEVDWPSKRGVFESQNWHSGAFVSLQLPLNWRDAFFKNIDYLTDDFPNGHRGSSCSRICKPTETVFYCFNCTRNPLYEICSECFDPQQHAGHRYTSRVVVRPEGRVCHCGDTSVITTSQVDNHALLKCRQMANNLSIPLDYASHSDANLINLLEQVLDYIIDTTIYLKEQSEDRSEIVLVHDNGNIEVDEIEFTLQLNGNDCNLHVKDLATKISLVLNKPLEYGLMITDVLQRGEPSVVLLKSTDFEKLESIREALAAENIHLQIKTTSDVFKEYLIDELTNVIYSLCLNSPSLRLKLSLRNALCGIWKSGLQSTRYTPGTFSPFTPKIALLGGFVVPFEQRETFPWFKPWQFPHSKQEKHDPSILRIMHSYDQHLRDTYSRGLATRHGLLEGSRFQNLLVQGACLLPYVWKSRLSKIVSCAFTVVDDSRNCIAAQYIDIYPNLLYNTVASDSAGHKLSLMSTLSQLVFQIPQIANMIISSGFIERILQVAFTLMSFSPDDLTECPPVPLYREFKLPKDSIKNKRSVICFKDIYLAMSTNNVPELLLSSETILRCMINCFAAFNNVLPLNRETSEHVEFENFEFSSYYFYFSSILVMVDGFTRNICLLQDPETRTRIVQHFLETSVIKELELLRTSGDLTPRPHLTRKNADNMFGLQMSLESLCDTNAYVIDFEVGAAPQTFFSPMSYFFKFVTLWSQCGRYSPLSYSFHHYMKVEDIFGEKRQIVWMCESALRTLVLLAQINAGYWVRNGLPIQHQARMYTKYSMREFTYFSDIYMLQVAMSTAEPNDFFVTFLSRWGLKHWTQGTPSGDYPDIEISACMVDQCFLLLIQLFSEIRSPAMKSSIEGFEKTMQAELIHALCFKNATHSELLNTIPEHVTKHPAFDLYLHDMATYTPPTKTMDAGIYALRKEHFSSVDPYFLGYSSSKRYEAEKLIRNRAATALKCDFSQTFIPARECASKLKTTKFSRLYQISETDLFGHFLKKTLDHIKTLNHEGLLGKVAHLIHISVVNNSMGFSPFFWKDYSSPGSERPNNNSIGSVLYSFLSKDDFANEHGKIREIFRCLSRKAPHFDIKVILSEQNSSLNLDLLEEAIECNEKKDEEFEKRKQLAKAKRLKIMKRIAKQQQKFLANNQVPLDLKPSTVYYKDSLEDEWTLPEQSCVFCKMGKEDDSFVYFSFLEKNMCGQVFAERSVRAMTGLNGIDMNEIDKCIDVGPVIRTCGHGSHESCLASHMKSIRTVHNHITKNVPSAWGFSLMFCPLCSSLTNSFLPRVAQGVYQEANSLPKHAETNKAASDKLLRSCYKSAIILNRLICGEESNYLPLTEAICRVQANTIKNAEVASRLGWRLTKAEKAQNIFLTNQHLISLRLLSDMRRFLAHEKDSQPPDLASPLAALDLLNHGGFNEGLHNDKDMSSAALRSPQRPSCYGKGLLSQISIYVEKWLNQDVLAVARFFGKISFSSGEKYPSYGNSMLPVSSDACEVESFERLLKHYSTSFDFGILKKSGPEVKRALSLLRSSMTVRMRRLAALLFTEGVVKFEESEAEDYANLDSILRFCGMPSFVDMLKSLVEKTSGVLGDMVGFEIAKYGKDGSDRASRRLTLCCYDKHSLINLPDTYSELLALTGDDHIETRTKKEELAICLFCGACVRIQNAVSLHMFSIGECTNHSLYECPSKAIYGCFLLVVSNSVYLAYGHRGTFYQAPFLNQHGETDEDYRNGAPVFLDEERYLHLSQDIVLGNMIPHLVYRLTDNNSDLGGWESM</sequence>
<comment type="similarity">
    <text evidence="7 9">Belongs to the E3 ubiquitin-protein ligase UBR1-like family.</text>
</comment>
<evidence type="ECO:0000256" key="8">
    <source>
        <dbReference type="PROSITE-ProRule" id="PRU00508"/>
    </source>
</evidence>
<dbReference type="Gene3D" id="1.10.10.2670">
    <property type="entry name" value="E3 ubiquitin-protein ligase"/>
    <property type="match status" value="1"/>
</dbReference>
<dbReference type="CDD" id="cd19670">
    <property type="entry name" value="UBR-box_UBR1_2_3"/>
    <property type="match status" value="1"/>
</dbReference>
<evidence type="ECO:0000256" key="3">
    <source>
        <dbReference type="ARBA" id="ARBA00022723"/>
    </source>
</evidence>
<evidence type="ECO:0000256" key="9">
    <source>
        <dbReference type="RuleBase" id="RU366018"/>
    </source>
</evidence>
<comment type="function">
    <text evidence="9">Ubiquitin ligase protein which is a component of the N-end rule pathway. Recognizes and binds to proteins bearing specific N-terminal residues that are destabilizing according to the N-end rule, leading to their ubiquitination and subsequent degradation.</text>
</comment>
<dbReference type="InterPro" id="IPR055194">
    <property type="entry name" value="UBR1-like_WH"/>
</dbReference>
<evidence type="ECO:0000256" key="7">
    <source>
        <dbReference type="ARBA" id="ARBA00046341"/>
    </source>
</evidence>
<keyword evidence="5 9" id="KW-0833">Ubl conjugation pathway</keyword>
<evidence type="ECO:0000259" key="10">
    <source>
        <dbReference type="PROSITE" id="PS51157"/>
    </source>
</evidence>
<dbReference type="Pfam" id="PF22960">
    <property type="entry name" value="WHD_UBR1"/>
    <property type="match status" value="1"/>
</dbReference>
<dbReference type="OrthoDB" id="26387at2759"/>
<dbReference type="GO" id="GO:0008270">
    <property type="term" value="F:zinc ion binding"/>
    <property type="evidence" value="ECO:0007669"/>
    <property type="project" value="UniProtKB-UniRule"/>
</dbReference>
<keyword evidence="2 9" id="KW-0808">Transferase</keyword>
<reference evidence="12" key="1">
    <citation type="submission" date="2016-03" db="EMBL/GenBank/DDBJ databases">
        <authorList>
            <person name="Devillers Hugo."/>
        </authorList>
    </citation>
    <scope>NUCLEOTIDE SEQUENCE [LARGE SCALE GENOMIC DNA]</scope>
</reference>
<dbReference type="EC" id="2.3.2.27" evidence="9"/>
<dbReference type="Gene3D" id="2.10.110.30">
    <property type="match status" value="1"/>
</dbReference>
<dbReference type="InterPro" id="IPR039164">
    <property type="entry name" value="UBR1-like"/>
</dbReference>
<organism evidence="11 12">
    <name type="scientific">Lachancea meyersii CBS 8951</name>
    <dbReference type="NCBI Taxonomy" id="1266667"/>
    <lineage>
        <taxon>Eukaryota</taxon>
        <taxon>Fungi</taxon>
        <taxon>Dikarya</taxon>
        <taxon>Ascomycota</taxon>
        <taxon>Saccharomycotina</taxon>
        <taxon>Saccharomycetes</taxon>
        <taxon>Saccharomycetales</taxon>
        <taxon>Saccharomycetaceae</taxon>
        <taxon>Lachancea</taxon>
    </lineage>
</organism>
<feature type="domain" description="UBR-type" evidence="10">
    <location>
        <begin position="96"/>
        <end position="176"/>
    </location>
</feature>
<dbReference type="UniPathway" id="UPA00143"/>
<keyword evidence="12" id="KW-1185">Reference proteome</keyword>
<evidence type="ECO:0000313" key="11">
    <source>
        <dbReference type="EMBL" id="SCU82914.1"/>
    </source>
</evidence>
<keyword evidence="3 9" id="KW-0479">Metal-binding</keyword>
<dbReference type="InterPro" id="IPR044046">
    <property type="entry name" value="E3_ligase_UBR-like_C"/>
</dbReference>
<dbReference type="GO" id="GO:0016567">
    <property type="term" value="P:protein ubiquitination"/>
    <property type="evidence" value="ECO:0007669"/>
    <property type="project" value="UniProtKB-UniRule"/>
</dbReference>
<gene>
    <name evidence="11" type="ORF">LAME_0C03334G</name>
</gene>
<evidence type="ECO:0000313" key="12">
    <source>
        <dbReference type="Proteomes" id="UP000191144"/>
    </source>
</evidence>
<dbReference type="PANTHER" id="PTHR21497:SF24">
    <property type="entry name" value="E3 UBIQUITIN-PROTEIN LIGASE UBR1"/>
    <property type="match status" value="1"/>
</dbReference>
<protein>
    <recommendedName>
        <fullName evidence="9">E3 ubiquitin-protein ligase</fullName>
        <ecNumber evidence="9">2.3.2.27</ecNumber>
    </recommendedName>
</protein>
<evidence type="ECO:0000256" key="5">
    <source>
        <dbReference type="ARBA" id="ARBA00022786"/>
    </source>
</evidence>
<evidence type="ECO:0000256" key="6">
    <source>
        <dbReference type="ARBA" id="ARBA00022833"/>
    </source>
</evidence>
<keyword evidence="4 9" id="KW-0863">Zinc-finger</keyword>
<evidence type="ECO:0000256" key="1">
    <source>
        <dbReference type="ARBA" id="ARBA00000900"/>
    </source>
</evidence>
<dbReference type="InterPro" id="IPR003126">
    <property type="entry name" value="Znf_UBR"/>
</dbReference>
<dbReference type="GO" id="GO:0000151">
    <property type="term" value="C:ubiquitin ligase complex"/>
    <property type="evidence" value="ECO:0007669"/>
    <property type="project" value="TreeGrafter"/>
</dbReference>
<dbReference type="GO" id="GO:0071596">
    <property type="term" value="P:ubiquitin-dependent protein catabolic process via the N-end rule pathway"/>
    <property type="evidence" value="ECO:0007669"/>
    <property type="project" value="UniProtKB-UniRule"/>
</dbReference>
<dbReference type="InterPro" id="IPR042065">
    <property type="entry name" value="E3_ELL-like"/>
</dbReference>
<proteinExistence type="inferred from homology"/>
<dbReference type="SMART" id="SM00396">
    <property type="entry name" value="ZnF_UBR1"/>
    <property type="match status" value="1"/>
</dbReference>
<dbReference type="Pfam" id="PF18995">
    <property type="entry name" value="PRT6_C"/>
    <property type="match status" value="1"/>
</dbReference>
<dbReference type="PANTHER" id="PTHR21497">
    <property type="entry name" value="UBIQUITIN LIGASE E3 ALPHA-RELATED"/>
    <property type="match status" value="1"/>
</dbReference>
<evidence type="ECO:0000256" key="4">
    <source>
        <dbReference type="ARBA" id="ARBA00022771"/>
    </source>
</evidence>
<feature type="zinc finger region" description="UBR-type" evidence="8">
    <location>
        <begin position="96"/>
        <end position="176"/>
    </location>
</feature>